<dbReference type="AlphaFoldDB" id="A0A833SUY7"/>
<dbReference type="Proteomes" id="UP000704712">
    <property type="component" value="Unassembled WGS sequence"/>
</dbReference>
<dbReference type="EMBL" id="JAACNO010001574">
    <property type="protein sequence ID" value="KAF4139112.1"/>
    <property type="molecule type" value="Genomic_DNA"/>
</dbReference>
<reference evidence="2" key="1">
    <citation type="submission" date="2020-04" db="EMBL/GenBank/DDBJ databases">
        <title>Hybrid Assembly of Korean Phytophthora infestans isolates.</title>
        <authorList>
            <person name="Prokchorchik M."/>
            <person name="Lee Y."/>
            <person name="Seo J."/>
            <person name="Cho J.-H."/>
            <person name="Park Y.-E."/>
            <person name="Jang D.-C."/>
            <person name="Im J.-S."/>
            <person name="Choi J.-G."/>
            <person name="Park H.-J."/>
            <person name="Lee G.-B."/>
            <person name="Lee Y.-G."/>
            <person name="Hong S.-Y."/>
            <person name="Cho K."/>
            <person name="Sohn K.H."/>
        </authorList>
    </citation>
    <scope>NUCLEOTIDE SEQUENCE</scope>
    <source>
        <strain evidence="2">KR_1_A1</strain>
        <strain evidence="3">KR_2_A2</strain>
    </source>
</reference>
<evidence type="ECO:0000313" key="3">
    <source>
        <dbReference type="EMBL" id="KAF4139112.1"/>
    </source>
</evidence>
<accession>A0A833SUY7</accession>
<protein>
    <submittedName>
        <fullName evidence="2">Uncharacterized protein</fullName>
    </submittedName>
</protein>
<feature type="compositionally biased region" description="Polar residues" evidence="1">
    <location>
        <begin position="31"/>
        <end position="46"/>
    </location>
</feature>
<keyword evidence="4" id="KW-1185">Reference proteome</keyword>
<organism evidence="2 4">
    <name type="scientific">Phytophthora infestans</name>
    <name type="common">Potato late blight agent</name>
    <name type="synonym">Botrytis infestans</name>
    <dbReference type="NCBI Taxonomy" id="4787"/>
    <lineage>
        <taxon>Eukaryota</taxon>
        <taxon>Sar</taxon>
        <taxon>Stramenopiles</taxon>
        <taxon>Oomycota</taxon>
        <taxon>Peronosporomycetes</taxon>
        <taxon>Peronosporales</taxon>
        <taxon>Peronosporaceae</taxon>
        <taxon>Phytophthora</taxon>
    </lineage>
</organism>
<evidence type="ECO:0000313" key="2">
    <source>
        <dbReference type="EMBL" id="KAF4046291.1"/>
    </source>
</evidence>
<feature type="region of interest" description="Disordered" evidence="1">
    <location>
        <begin position="296"/>
        <end position="331"/>
    </location>
</feature>
<comment type="caution">
    <text evidence="2">The sequence shown here is derived from an EMBL/GenBank/DDBJ whole genome shotgun (WGS) entry which is preliminary data.</text>
</comment>
<proteinExistence type="predicted"/>
<name>A0A833SUY7_PHYIN</name>
<dbReference type="Proteomes" id="UP000602510">
    <property type="component" value="Unassembled WGS sequence"/>
</dbReference>
<feature type="region of interest" description="Disordered" evidence="1">
    <location>
        <begin position="26"/>
        <end position="46"/>
    </location>
</feature>
<gene>
    <name evidence="2" type="ORF">GN244_ATG01309</name>
    <name evidence="3" type="ORF">GN958_ATG11697</name>
</gene>
<dbReference type="EMBL" id="WSZM01000020">
    <property type="protein sequence ID" value="KAF4046291.1"/>
    <property type="molecule type" value="Genomic_DNA"/>
</dbReference>
<evidence type="ECO:0000313" key="4">
    <source>
        <dbReference type="Proteomes" id="UP000602510"/>
    </source>
</evidence>
<feature type="compositionally biased region" description="Basic residues" evidence="1">
    <location>
        <begin position="300"/>
        <end position="317"/>
    </location>
</feature>
<sequence length="361" mass="40009">MLPPSDVFPGLFFDALRNRLADIEPAVDSATPGNNPPDYSSPLTASSQTASNTLLMSLGAADPRVHRCFVQEIRHNAIDIRLAMLRRKRLGVRRTREAKRRRKQQLDAVGKAECGAALQDVSTLNHEFQLYLKETHTKATARLQALNYECIAEMKKALIRMESISAHTTQESEAEDLRCRYEWQFFLARLQQDCAGDVVVSLLAPGDKSSKCSNSANQTRASKLSVRAVLYRVLREQGPVMGNGEELTIRSVISLRRATPAHRSSKTSGRFAPSLHFGRSASEMWTEELGKLMSQASSFKTRRVKSSSSARRTRRLPPSREAAASESKPDFSTCDGICSAFRQLNSGVDAASSVPFSRSIF</sequence>
<evidence type="ECO:0000256" key="1">
    <source>
        <dbReference type="SAM" id="MobiDB-lite"/>
    </source>
</evidence>